<dbReference type="InParanoid" id="D8QFF4"/>
<dbReference type="InterPro" id="IPR015915">
    <property type="entry name" value="Kelch-typ_b-propeller"/>
</dbReference>
<keyword evidence="4" id="KW-1185">Reference proteome</keyword>
<keyword evidence="2" id="KW-0677">Repeat</keyword>
<organism evidence="4">
    <name type="scientific">Schizophyllum commune (strain H4-8 / FGSC 9210)</name>
    <name type="common">Split gill fungus</name>
    <dbReference type="NCBI Taxonomy" id="578458"/>
    <lineage>
        <taxon>Eukaryota</taxon>
        <taxon>Fungi</taxon>
        <taxon>Dikarya</taxon>
        <taxon>Basidiomycota</taxon>
        <taxon>Agaricomycotina</taxon>
        <taxon>Agaricomycetes</taxon>
        <taxon>Agaricomycetidae</taxon>
        <taxon>Agaricales</taxon>
        <taxon>Schizophyllaceae</taxon>
        <taxon>Schizophyllum</taxon>
    </lineage>
</organism>
<dbReference type="STRING" id="578458.D8QFF4"/>
<dbReference type="EMBL" id="GL377311">
    <property type="protein sequence ID" value="EFI93401.1"/>
    <property type="molecule type" value="Genomic_DNA"/>
</dbReference>
<evidence type="ECO:0000313" key="3">
    <source>
        <dbReference type="EMBL" id="EFI93401.1"/>
    </source>
</evidence>
<evidence type="ECO:0008006" key="5">
    <source>
        <dbReference type="Google" id="ProtNLM"/>
    </source>
</evidence>
<dbReference type="SUPFAM" id="SSF117281">
    <property type="entry name" value="Kelch motif"/>
    <property type="match status" value="1"/>
</dbReference>
<keyword evidence="1" id="KW-0880">Kelch repeat</keyword>
<accession>D8QFF4</accession>
<dbReference type="Proteomes" id="UP000007431">
    <property type="component" value="Unassembled WGS sequence"/>
</dbReference>
<name>D8QFF4_SCHCM</name>
<dbReference type="PANTHER" id="PTHR46093:SF18">
    <property type="entry name" value="FIBRONECTIN TYPE-III DOMAIN-CONTAINING PROTEIN"/>
    <property type="match status" value="1"/>
</dbReference>
<dbReference type="eggNOG" id="KOG0379">
    <property type="taxonomic scope" value="Eukaryota"/>
</dbReference>
<gene>
    <name evidence="3" type="ORF">SCHCODRAFT_60068</name>
</gene>
<protein>
    <recommendedName>
        <fullName evidence="5">Galactose oxidase</fullName>
    </recommendedName>
</protein>
<dbReference type="Pfam" id="PF13415">
    <property type="entry name" value="Beta-prop_FBX42"/>
    <property type="match status" value="1"/>
</dbReference>
<dbReference type="OMA" id="TMTWDRR"/>
<dbReference type="VEuPathDB" id="FungiDB:SCHCODRAFT_02638535"/>
<evidence type="ECO:0000313" key="4">
    <source>
        <dbReference type="Proteomes" id="UP000007431"/>
    </source>
</evidence>
<dbReference type="PANTHER" id="PTHR46093">
    <property type="entry name" value="ACYL-COA-BINDING DOMAIN-CONTAINING PROTEIN 5"/>
    <property type="match status" value="1"/>
</dbReference>
<evidence type="ECO:0000256" key="1">
    <source>
        <dbReference type="ARBA" id="ARBA00022441"/>
    </source>
</evidence>
<dbReference type="HOGENOM" id="CLU_019536_0_0_1"/>
<dbReference type="Gene3D" id="2.120.10.80">
    <property type="entry name" value="Kelch-type beta propeller"/>
    <property type="match status" value="2"/>
</dbReference>
<dbReference type="AlphaFoldDB" id="D8QFF4"/>
<sequence length="346" mass="38587">MPLHKFRATPRFPNDKDIAPAAPTLMYWSRAPVYGTLPMRTMRAHTVTLIDSVAWLFGGCDDKESAKDIYLFDTDTMQWTHPEMCGEIPPPLRAHTATLVDRKLVVFGGGQGAHYFDDVYVLDTTMRRWTKPNPARPDMPKPAPRRAHTAVFYRGKTWIFGGGNGMTALNDVWTLEITPTNEYVWEPVKISGPKPSCRGYHTANLIGSIMVVVGGSDGKECFSDMWYLNLETLEWRTNKLAEPHRRLAHSATRVGSYLFIYGGHDGTEYLNDMLCLNLVGLQYESRQIIGKPPSPRGYHGAILADSRIFVFGGYNGGGAYDDVYVLDLAAGAYLPQVTSFVVGPTE</sequence>
<proteinExistence type="predicted"/>
<evidence type="ECO:0000256" key="2">
    <source>
        <dbReference type="ARBA" id="ARBA00022737"/>
    </source>
</evidence>
<reference evidence="3 4" key="1">
    <citation type="journal article" date="2010" name="Nat. Biotechnol.">
        <title>Genome sequence of the model mushroom Schizophyllum commune.</title>
        <authorList>
            <person name="Ohm R.A."/>
            <person name="de Jong J.F."/>
            <person name="Lugones L.G."/>
            <person name="Aerts A."/>
            <person name="Kothe E."/>
            <person name="Stajich J.E."/>
            <person name="de Vries R.P."/>
            <person name="Record E."/>
            <person name="Levasseur A."/>
            <person name="Baker S.E."/>
            <person name="Bartholomew K.A."/>
            <person name="Coutinho P.M."/>
            <person name="Erdmann S."/>
            <person name="Fowler T.J."/>
            <person name="Gathman A.C."/>
            <person name="Lombard V."/>
            <person name="Henrissat B."/>
            <person name="Knabe N."/>
            <person name="Kuees U."/>
            <person name="Lilly W.W."/>
            <person name="Lindquist E."/>
            <person name="Lucas S."/>
            <person name="Magnuson J.K."/>
            <person name="Piumi F."/>
            <person name="Raudaskoski M."/>
            <person name="Salamov A."/>
            <person name="Schmutz J."/>
            <person name="Schwarze F.W.M.R."/>
            <person name="vanKuyk P.A."/>
            <person name="Horton J.S."/>
            <person name="Grigoriev I.V."/>
            <person name="Woesten H.A.B."/>
        </authorList>
    </citation>
    <scope>NUCLEOTIDE SEQUENCE [LARGE SCALE GENOMIC DNA]</scope>
    <source>
        <strain evidence="4">H4-8 / FGSC 9210</strain>
    </source>
</reference>
<dbReference type="Pfam" id="PF24681">
    <property type="entry name" value="Kelch_KLHDC2_KLHL20_DRC7"/>
    <property type="match status" value="1"/>
</dbReference>